<feature type="compositionally biased region" description="Low complexity" evidence="2">
    <location>
        <begin position="623"/>
        <end position="638"/>
    </location>
</feature>
<feature type="region of interest" description="Disordered" evidence="2">
    <location>
        <begin position="24"/>
        <end position="52"/>
    </location>
</feature>
<protein>
    <recommendedName>
        <fullName evidence="4">RING-type domain-containing protein</fullName>
    </recommendedName>
</protein>
<feature type="compositionally biased region" description="Basic residues" evidence="2">
    <location>
        <begin position="891"/>
        <end position="901"/>
    </location>
</feature>
<dbReference type="PROSITE" id="PS50089">
    <property type="entry name" value="ZF_RING_2"/>
    <property type="match status" value="1"/>
</dbReference>
<dbReference type="EMBL" id="JALJOS010000003">
    <property type="protein sequence ID" value="KAK9841596.1"/>
    <property type="molecule type" value="Genomic_DNA"/>
</dbReference>
<feature type="compositionally biased region" description="Polar residues" evidence="2">
    <location>
        <begin position="725"/>
        <end position="737"/>
    </location>
</feature>
<feature type="compositionally biased region" description="Polar residues" evidence="2">
    <location>
        <begin position="1040"/>
        <end position="1052"/>
    </location>
</feature>
<gene>
    <name evidence="5" type="ORF">WJX74_008508</name>
</gene>
<evidence type="ECO:0000313" key="6">
    <source>
        <dbReference type="Proteomes" id="UP001438707"/>
    </source>
</evidence>
<dbReference type="InterPro" id="IPR001841">
    <property type="entry name" value="Znf_RING"/>
</dbReference>
<feature type="region of interest" description="Disordered" evidence="2">
    <location>
        <begin position="1030"/>
        <end position="1055"/>
    </location>
</feature>
<proteinExistence type="predicted"/>
<feature type="compositionally biased region" description="Basic and acidic residues" evidence="2">
    <location>
        <begin position="828"/>
        <end position="840"/>
    </location>
</feature>
<feature type="compositionally biased region" description="Polar residues" evidence="2">
    <location>
        <begin position="639"/>
        <end position="658"/>
    </location>
</feature>
<reference evidence="5 6" key="1">
    <citation type="journal article" date="2024" name="Nat. Commun.">
        <title>Phylogenomics reveals the evolutionary origins of lichenization in chlorophyte algae.</title>
        <authorList>
            <person name="Puginier C."/>
            <person name="Libourel C."/>
            <person name="Otte J."/>
            <person name="Skaloud P."/>
            <person name="Haon M."/>
            <person name="Grisel S."/>
            <person name="Petersen M."/>
            <person name="Berrin J.G."/>
            <person name="Delaux P.M."/>
            <person name="Dal Grande F."/>
            <person name="Keller J."/>
        </authorList>
    </citation>
    <scope>NUCLEOTIDE SEQUENCE [LARGE SCALE GENOMIC DNA]</scope>
    <source>
        <strain evidence="5 6">SAG 2145</strain>
    </source>
</reference>
<dbReference type="SUPFAM" id="SSF57850">
    <property type="entry name" value="RING/U-box"/>
    <property type="match status" value="1"/>
</dbReference>
<dbReference type="GO" id="GO:0008270">
    <property type="term" value="F:zinc ion binding"/>
    <property type="evidence" value="ECO:0007669"/>
    <property type="project" value="UniProtKB-KW"/>
</dbReference>
<keyword evidence="1" id="KW-0862">Zinc</keyword>
<comment type="caution">
    <text evidence="5">The sequence shown here is derived from an EMBL/GenBank/DDBJ whole genome shotgun (WGS) entry which is preliminary data.</text>
</comment>
<keyword evidence="3" id="KW-0812">Transmembrane</keyword>
<sequence>MLEHEKNGTYSKDFMQGAIWSIKQRTKAADQRRQAQSKSPAVDREDPDPWGAVLHKWDELGAQLTEGPSCQDCKASMHSPPAERSQPTKHSTEADLVPAKPNSSRFSWLLDARTSAIEAWYQELQALYHGGDFIGMELHLEDCVQDVDTGTCRFVPSWMETAFSWTAWTTMVMASGWILDGLTFGQLGLLTAFLQREQGDPVSGALRAVNHLYSDAVAFAMCTLHLVEPWRRWTLGCCWVGDLLCRRFLRPRLAASLPPPLPTQLFTHYGLMTLLGFCGLHGPIMFVATLVVAILAVWNSGRSHPLEDAGDDDSLFDGCKWLSPGICTPALLAAKLRIALMVVRCFWQVWHLRSALEIMFFASSAWVPQMTSRLLMKGCLALITLVPMLMRWGTPLLPCCNPCQMLSNVHKGIVITEYDKWHLDHQHAPTFGILLYSMSEGIARLLPWRRFGITVPAAQGPTTWSFEGMGLLFQQIYIWTRHIIFHIILDLPAALVYLATGTLFSILVAGTYMIGTVMGLPDALSWMFERTAWLWQPACIFGIWCVDLVPWGKLRLHLTAARSVCWTWIKQAATAVSYNMTSISLHIQGWVEATLLQIMEAFTYQPPESQKAPQQGGRHAQKPSKAAKSVPASSKQASDQGAASSRPASAQLSSTDTPAQRPRSGRRKKPSGDRGRDRKMRSTSPAPDAGNELDRASSIGSSNGWGMPDLPLHRPARAKALGPASCTSFDTQGSVASSAGPLHDAPLSDEYQQQMLGSEKALQGDGHSSQQPVAASDDVRSTSAGQSLSETAEQDGSNAHPQPPPGQAPAMHFVSSPAADHRQHLMAEQEPVHEQKDECGGIKPGRQGLVPEAAAGLRSHSHAATDGSRLHDAETSAALQLARPGSSSSNKGRKRRGAKQKALKAALQAEHGGQATTKTIAGPTSGSQGCFAFVDGISDGHAEPWKGPETIKNVAAGQHQAQRKMVQQRGHPDLKLVQAHLTPEMFSRNHQQVVQFSKMDSRPHAASLQGSGTQERAITEASAQRRLIGPGGVAEGQAPGQANPSCTSSSPLENPFLAASEPLETNNTPGPTGHSVVPMPAVPAAIVDESRGGSADDMQGLCMSCETLPRQTLFAPCGHIVFCGTCAQQWQNVCQQQHRPLTCPWCRVQVVSVVDKIFMP</sequence>
<dbReference type="InterPro" id="IPR013083">
    <property type="entry name" value="Znf_RING/FYVE/PHD"/>
</dbReference>
<feature type="transmembrane region" description="Helical" evidence="3">
    <location>
        <begin position="491"/>
        <end position="514"/>
    </location>
</feature>
<feature type="region of interest" description="Disordered" evidence="2">
    <location>
        <begin position="828"/>
        <end position="901"/>
    </location>
</feature>
<feature type="transmembrane region" description="Helical" evidence="3">
    <location>
        <begin position="274"/>
        <end position="298"/>
    </location>
</feature>
<feature type="domain" description="RING-type" evidence="4">
    <location>
        <begin position="1102"/>
        <end position="1147"/>
    </location>
</feature>
<feature type="region of interest" description="Disordered" evidence="2">
    <location>
        <begin position="68"/>
        <end position="97"/>
    </location>
</feature>
<evidence type="ECO:0000256" key="1">
    <source>
        <dbReference type="PROSITE-ProRule" id="PRU00175"/>
    </source>
</evidence>
<dbReference type="Pfam" id="PF13920">
    <property type="entry name" value="zf-C3HC4_3"/>
    <property type="match status" value="1"/>
</dbReference>
<keyword evidence="3" id="KW-0472">Membrane</keyword>
<name>A0AAW1S783_9CHLO</name>
<evidence type="ECO:0000259" key="4">
    <source>
        <dbReference type="PROSITE" id="PS50089"/>
    </source>
</evidence>
<feature type="compositionally biased region" description="Polar residues" evidence="2">
    <location>
        <begin position="781"/>
        <end position="800"/>
    </location>
</feature>
<organism evidence="5 6">
    <name type="scientific">Apatococcus lobatus</name>
    <dbReference type="NCBI Taxonomy" id="904363"/>
    <lineage>
        <taxon>Eukaryota</taxon>
        <taxon>Viridiplantae</taxon>
        <taxon>Chlorophyta</taxon>
        <taxon>core chlorophytes</taxon>
        <taxon>Trebouxiophyceae</taxon>
        <taxon>Chlorellales</taxon>
        <taxon>Chlorellaceae</taxon>
        <taxon>Apatococcus</taxon>
    </lineage>
</organism>
<evidence type="ECO:0000313" key="5">
    <source>
        <dbReference type="EMBL" id="KAK9841596.1"/>
    </source>
</evidence>
<keyword evidence="1" id="KW-0863">Zinc-finger</keyword>
<evidence type="ECO:0000256" key="3">
    <source>
        <dbReference type="SAM" id="Phobius"/>
    </source>
</evidence>
<accession>A0AAW1S783</accession>
<keyword evidence="6" id="KW-1185">Reference proteome</keyword>
<dbReference type="Gene3D" id="3.30.40.10">
    <property type="entry name" value="Zinc/RING finger domain, C3HC4 (zinc finger)"/>
    <property type="match status" value="1"/>
</dbReference>
<keyword evidence="1" id="KW-0479">Metal-binding</keyword>
<keyword evidence="3" id="KW-1133">Transmembrane helix</keyword>
<dbReference type="AlphaFoldDB" id="A0AAW1S783"/>
<feature type="region of interest" description="Disordered" evidence="2">
    <location>
        <begin position="723"/>
        <end position="812"/>
    </location>
</feature>
<feature type="region of interest" description="Disordered" evidence="2">
    <location>
        <begin position="606"/>
        <end position="711"/>
    </location>
</feature>
<evidence type="ECO:0000256" key="2">
    <source>
        <dbReference type="SAM" id="MobiDB-lite"/>
    </source>
</evidence>
<dbReference type="Proteomes" id="UP001438707">
    <property type="component" value="Unassembled WGS sequence"/>
</dbReference>